<dbReference type="InterPro" id="IPR006059">
    <property type="entry name" value="SBP"/>
</dbReference>
<dbReference type="EMBL" id="CP097899">
    <property type="protein sequence ID" value="URN93131.1"/>
    <property type="molecule type" value="Genomic_DNA"/>
</dbReference>
<name>A0A9J6ZAP5_9BACL</name>
<reference evidence="2" key="1">
    <citation type="submission" date="2022-05" db="EMBL/GenBank/DDBJ databases">
        <title>Novel bacterial taxa in a minimal lignocellulolytic consortium and its capacity to transform plastics disclosed by genome-resolved metagenomics.</title>
        <authorList>
            <person name="Rodriguez C.A.D."/>
            <person name="Diaz-Garcia L."/>
            <person name="Herrera K."/>
            <person name="Tarazona N.A."/>
            <person name="Sproer C."/>
            <person name="Overmann J."/>
            <person name="Jimenez D.J."/>
        </authorList>
    </citation>
    <scope>NUCLEOTIDE SEQUENCE</scope>
    <source>
        <strain evidence="2">MAG5</strain>
    </source>
</reference>
<feature type="chain" id="PRO_5039905228" evidence="1">
    <location>
        <begin position="22"/>
        <end position="461"/>
    </location>
</feature>
<dbReference type="PANTHER" id="PTHR43649">
    <property type="entry name" value="ARABINOSE-BINDING PROTEIN-RELATED"/>
    <property type="match status" value="1"/>
</dbReference>
<proteinExistence type="predicted"/>
<dbReference type="AlphaFoldDB" id="A0A9J6ZAP5"/>
<evidence type="ECO:0000313" key="3">
    <source>
        <dbReference type="Proteomes" id="UP001056756"/>
    </source>
</evidence>
<dbReference type="Gene3D" id="3.40.190.10">
    <property type="entry name" value="Periplasmic binding protein-like II"/>
    <property type="match status" value="1"/>
</dbReference>
<dbReference type="Proteomes" id="UP001056756">
    <property type="component" value="Chromosome"/>
</dbReference>
<dbReference type="InterPro" id="IPR050490">
    <property type="entry name" value="Bact_solute-bd_prot1"/>
</dbReference>
<evidence type="ECO:0000256" key="1">
    <source>
        <dbReference type="SAM" id="SignalP"/>
    </source>
</evidence>
<protein>
    <submittedName>
        <fullName evidence="2">Extracellular solute-binding protein</fullName>
    </submittedName>
</protein>
<accession>A0A9J6ZAP5</accession>
<organism evidence="2 3">
    <name type="scientific">Candidatus Pristimantibacillus lignocellulolyticus</name>
    <dbReference type="NCBI Taxonomy" id="2994561"/>
    <lineage>
        <taxon>Bacteria</taxon>
        <taxon>Bacillati</taxon>
        <taxon>Bacillota</taxon>
        <taxon>Bacilli</taxon>
        <taxon>Bacillales</taxon>
        <taxon>Paenibacillaceae</taxon>
        <taxon>Candidatus Pristimantibacillus</taxon>
    </lineage>
</organism>
<keyword evidence="1" id="KW-0732">Signal</keyword>
<dbReference type="Pfam" id="PF01547">
    <property type="entry name" value="SBP_bac_1"/>
    <property type="match status" value="1"/>
</dbReference>
<feature type="signal peptide" evidence="1">
    <location>
        <begin position="1"/>
        <end position="21"/>
    </location>
</feature>
<dbReference type="PANTHER" id="PTHR43649:SF12">
    <property type="entry name" value="DIACETYLCHITOBIOSE BINDING PROTEIN DASA"/>
    <property type="match status" value="1"/>
</dbReference>
<dbReference type="KEGG" id="plig:NAG76_14935"/>
<dbReference type="SUPFAM" id="SSF53850">
    <property type="entry name" value="Periplasmic binding protein-like II"/>
    <property type="match status" value="1"/>
</dbReference>
<evidence type="ECO:0000313" key="2">
    <source>
        <dbReference type="EMBL" id="URN93131.1"/>
    </source>
</evidence>
<sequence length="461" mass="51484">MLKKQRLLVLLCLVFVLVVSACSGNTGGSNAGNNAAPGTSNEPVVTEDVPNEDAEVVNENPNATPEMDFDLGGKTVKFVAWFDLAIQQDGPDNIQRQKNLEALMEKHNFKVEYVALTYDEYVEKVSASMLANDPVGDILLISRPWAIPSMVQQDFFWPLDEYTKNDKAFSPSGKKFSEYEGKTYGFSIYDGDNGANGIIYNKTLMNELGMKSLQEYVNEDNWNWDTFIKVAKEGNKDTNNDGAVDVWGLANVSIDAAMASNFADFTNGDKQALDDPKTLEVFNHISTFATEKLVRPTEGGDWTEPTQFFRQANTLMVNGSMYEIGGYRTDMPDSEIGFVPYPKSPSATEYTSVTAAPSFYVIPKAVQNPEQMVYIMEKIQDYESVSEYSAQAYYESIFDNEDDVANLRTANKKTHALDRQTYPSFPYWEILGDLNNGVSVSTVVETYKAKVQAAVDEVWKK</sequence>
<gene>
    <name evidence="2" type="ORF">NAG76_14935</name>
</gene>